<evidence type="ECO:0000256" key="4">
    <source>
        <dbReference type="ARBA" id="ARBA00023136"/>
    </source>
</evidence>
<evidence type="ECO:0000256" key="2">
    <source>
        <dbReference type="ARBA" id="ARBA00022729"/>
    </source>
</evidence>
<dbReference type="STRING" id="3218.A0A2K1L3J8"/>
<dbReference type="EnsemblPlants" id="Pp3c2_29720V3.1">
    <property type="protein sequence ID" value="PAC:32935054.CDS.1"/>
    <property type="gene ID" value="Pp3c2_29720"/>
</dbReference>
<dbReference type="OrthoDB" id="291737at2759"/>
<evidence type="ECO:0000256" key="7">
    <source>
        <dbReference type="SAM" id="SignalP"/>
    </source>
</evidence>
<evidence type="ECO:0000313" key="9">
    <source>
        <dbReference type="EMBL" id="PNR60602.1"/>
    </source>
</evidence>
<dbReference type="RefSeq" id="XP_024399969.1">
    <property type="nucleotide sequence ID" value="XM_024544201.2"/>
</dbReference>
<evidence type="ECO:0000259" key="8">
    <source>
        <dbReference type="PROSITE" id="PS50011"/>
    </source>
</evidence>
<proteinExistence type="predicted"/>
<comment type="subcellular location">
    <subcellularLocation>
        <location evidence="5">Endomembrane system</location>
        <topology evidence="5">Single-pass type I membrane protein</topology>
    </subcellularLocation>
</comment>
<sequence length="433" mass="48539">MKQDMWLGACVWSLSIALVSGRVVGTFQGVLRSSEEKQDPERHEPAPLPSLEVNTKAVMWMNVLLVVTAVALTVAIVVLLLMIHRVQKRRSHTLVSEPCWKSGRILTPFVTTCPLLKREELEAACEDFSNIIGSSPDGVLYKGTLADGTEVAVTSIRMSATDWSAYSELSFRRKVESLARMKHKHLVNLVGYCSEEVPFTRMLVFEYASNGTLSDHLHNPKEMEHLDWPTRMRVIMGAAYGLEYMHHDLTPPCSHLNFDANAIYLTDAYATKIANFGIARMTPGKKEYEKGSWMGFKVSEGYTDEWESSDRHCPGFESNVYNFGVFLLQVISGRPSYCEPVGSTLVDWASPYLADSNLVEQLLDPELKAHNSDELLALCKIVNLCLSNKGYKRPSMRKVSQMMAEALNMTPEALTMKMSPLLWAQLSILDDST</sequence>
<dbReference type="InterPro" id="IPR000719">
    <property type="entry name" value="Prot_kinase_dom"/>
</dbReference>
<evidence type="ECO:0000313" key="10">
    <source>
        <dbReference type="EnsemblPlants" id="PAC:32935054.CDS.1"/>
    </source>
</evidence>
<dbReference type="EnsemblPlants" id="Pp3c2_29720V3.2">
    <property type="protein sequence ID" value="PAC:32935055.CDS.1"/>
    <property type="gene ID" value="Pp3c2_29720"/>
</dbReference>
<dbReference type="GeneID" id="112294068"/>
<organism evidence="9">
    <name type="scientific">Physcomitrium patens</name>
    <name type="common">Spreading-leaved earth moss</name>
    <name type="synonym">Physcomitrella patens</name>
    <dbReference type="NCBI Taxonomy" id="3218"/>
    <lineage>
        <taxon>Eukaryota</taxon>
        <taxon>Viridiplantae</taxon>
        <taxon>Streptophyta</taxon>
        <taxon>Embryophyta</taxon>
        <taxon>Bryophyta</taxon>
        <taxon>Bryophytina</taxon>
        <taxon>Bryopsida</taxon>
        <taxon>Funariidae</taxon>
        <taxon>Funariales</taxon>
        <taxon>Funariaceae</taxon>
        <taxon>Physcomitrium</taxon>
    </lineage>
</organism>
<evidence type="ECO:0000256" key="5">
    <source>
        <dbReference type="ARBA" id="ARBA00046288"/>
    </source>
</evidence>
<reference evidence="9 11" key="2">
    <citation type="journal article" date="2018" name="Plant J.">
        <title>The Physcomitrella patens chromosome-scale assembly reveals moss genome structure and evolution.</title>
        <authorList>
            <person name="Lang D."/>
            <person name="Ullrich K.K."/>
            <person name="Murat F."/>
            <person name="Fuchs J."/>
            <person name="Jenkins J."/>
            <person name="Haas F.B."/>
            <person name="Piednoel M."/>
            <person name="Gundlach H."/>
            <person name="Van Bel M."/>
            <person name="Meyberg R."/>
            <person name="Vives C."/>
            <person name="Morata J."/>
            <person name="Symeonidi A."/>
            <person name="Hiss M."/>
            <person name="Muchero W."/>
            <person name="Kamisugi Y."/>
            <person name="Saleh O."/>
            <person name="Blanc G."/>
            <person name="Decker E.L."/>
            <person name="van Gessel N."/>
            <person name="Grimwood J."/>
            <person name="Hayes R.D."/>
            <person name="Graham S.W."/>
            <person name="Gunter L.E."/>
            <person name="McDaniel S.F."/>
            <person name="Hoernstein S.N.W."/>
            <person name="Larsson A."/>
            <person name="Li F.W."/>
            <person name="Perroud P.F."/>
            <person name="Phillips J."/>
            <person name="Ranjan P."/>
            <person name="Rokshar D.S."/>
            <person name="Rothfels C.J."/>
            <person name="Schneider L."/>
            <person name="Shu S."/>
            <person name="Stevenson D.W."/>
            <person name="Thummler F."/>
            <person name="Tillich M."/>
            <person name="Villarreal Aguilar J.C."/>
            <person name="Widiez T."/>
            <person name="Wong G.K."/>
            <person name="Wymore A."/>
            <person name="Zhang Y."/>
            <person name="Zimmer A.D."/>
            <person name="Quatrano R.S."/>
            <person name="Mayer K.F.X."/>
            <person name="Goodstein D."/>
            <person name="Casacuberta J.M."/>
            <person name="Vandepoele K."/>
            <person name="Reski R."/>
            <person name="Cuming A.C."/>
            <person name="Tuskan G.A."/>
            <person name="Maumus F."/>
            <person name="Salse J."/>
            <person name="Schmutz J."/>
            <person name="Rensing S.A."/>
        </authorList>
    </citation>
    <scope>NUCLEOTIDE SEQUENCE [LARGE SCALE GENOMIC DNA]</scope>
    <source>
        <strain evidence="10 11">cv. Gransden 2004</strain>
    </source>
</reference>
<dbReference type="EMBL" id="ABEU02000002">
    <property type="protein sequence ID" value="PNR60602.1"/>
    <property type="molecule type" value="Genomic_DNA"/>
</dbReference>
<dbReference type="InterPro" id="IPR011009">
    <property type="entry name" value="Kinase-like_dom_sf"/>
</dbReference>
<dbReference type="PROSITE" id="PS50011">
    <property type="entry name" value="PROTEIN_KINASE_DOM"/>
    <property type="match status" value="1"/>
</dbReference>
<dbReference type="OMA" id="YCMENEP"/>
<dbReference type="FunFam" id="3.30.200.20:FF:000489">
    <property type="entry name" value="Inactive receptor-like serine/threonine-protein kinase"/>
    <property type="match status" value="1"/>
</dbReference>
<dbReference type="PANTHER" id="PTHR46084">
    <property type="entry name" value="PROTEIN MALE DISCOVERER 2"/>
    <property type="match status" value="1"/>
</dbReference>
<keyword evidence="2 7" id="KW-0732">Signal</keyword>
<feature type="chain" id="PRO_5043158417" description="Protein kinase domain-containing protein" evidence="7">
    <location>
        <begin position="22"/>
        <end position="433"/>
    </location>
</feature>
<accession>A0A2K1L3J8</accession>
<keyword evidence="1 6" id="KW-0812">Transmembrane</keyword>
<reference evidence="9 11" key="1">
    <citation type="journal article" date="2008" name="Science">
        <title>The Physcomitrella genome reveals evolutionary insights into the conquest of land by plants.</title>
        <authorList>
            <person name="Rensing S."/>
            <person name="Lang D."/>
            <person name="Zimmer A."/>
            <person name="Terry A."/>
            <person name="Salamov A."/>
            <person name="Shapiro H."/>
            <person name="Nishiyama T."/>
            <person name="Perroud P.-F."/>
            <person name="Lindquist E."/>
            <person name="Kamisugi Y."/>
            <person name="Tanahashi T."/>
            <person name="Sakakibara K."/>
            <person name="Fujita T."/>
            <person name="Oishi K."/>
            <person name="Shin-I T."/>
            <person name="Kuroki Y."/>
            <person name="Toyoda A."/>
            <person name="Suzuki Y."/>
            <person name="Hashimoto A."/>
            <person name="Yamaguchi K."/>
            <person name="Sugano A."/>
            <person name="Kohara Y."/>
            <person name="Fujiyama A."/>
            <person name="Anterola A."/>
            <person name="Aoki S."/>
            <person name="Ashton N."/>
            <person name="Barbazuk W.B."/>
            <person name="Barker E."/>
            <person name="Bennetzen J."/>
            <person name="Bezanilla M."/>
            <person name="Blankenship R."/>
            <person name="Cho S.H."/>
            <person name="Dutcher S."/>
            <person name="Estelle M."/>
            <person name="Fawcett J.A."/>
            <person name="Gundlach H."/>
            <person name="Hanada K."/>
            <person name="Heyl A."/>
            <person name="Hicks K.A."/>
            <person name="Hugh J."/>
            <person name="Lohr M."/>
            <person name="Mayer K."/>
            <person name="Melkozernov A."/>
            <person name="Murata T."/>
            <person name="Nelson D."/>
            <person name="Pils B."/>
            <person name="Prigge M."/>
            <person name="Reiss B."/>
            <person name="Renner T."/>
            <person name="Rombauts S."/>
            <person name="Rushton P."/>
            <person name="Sanderfoot A."/>
            <person name="Schween G."/>
            <person name="Shiu S.-H."/>
            <person name="Stueber K."/>
            <person name="Theodoulou F.L."/>
            <person name="Tu H."/>
            <person name="Van de Peer Y."/>
            <person name="Verrier P.J."/>
            <person name="Waters E."/>
            <person name="Wood A."/>
            <person name="Yang L."/>
            <person name="Cove D."/>
            <person name="Cuming A."/>
            <person name="Hasebe M."/>
            <person name="Lucas S."/>
            <person name="Mishler D.B."/>
            <person name="Reski R."/>
            <person name="Grigoriev I."/>
            <person name="Quatrano R.S."/>
            <person name="Boore J.L."/>
        </authorList>
    </citation>
    <scope>NUCLEOTIDE SEQUENCE [LARGE SCALE GENOMIC DNA]</scope>
    <source>
        <strain evidence="10 11">cv. Gransden 2004</strain>
    </source>
</reference>
<keyword evidence="3 6" id="KW-1133">Transmembrane helix</keyword>
<dbReference type="GO" id="GO:0004672">
    <property type="term" value="F:protein kinase activity"/>
    <property type="evidence" value="ECO:0007669"/>
    <property type="project" value="InterPro"/>
</dbReference>
<dbReference type="SUPFAM" id="SSF56112">
    <property type="entry name" value="Protein kinase-like (PK-like)"/>
    <property type="match status" value="1"/>
</dbReference>
<dbReference type="Gramene" id="Pp3c2_29720V3.2">
    <property type="protein sequence ID" value="PAC:32935055.CDS.1"/>
    <property type="gene ID" value="Pp3c2_29720"/>
</dbReference>
<feature type="transmembrane region" description="Helical" evidence="6">
    <location>
        <begin position="57"/>
        <end position="83"/>
    </location>
</feature>
<keyword evidence="11" id="KW-1185">Reference proteome</keyword>
<dbReference type="AlphaFoldDB" id="A0A2K1L3J8"/>
<dbReference type="GO" id="GO:0005524">
    <property type="term" value="F:ATP binding"/>
    <property type="evidence" value="ECO:0007669"/>
    <property type="project" value="InterPro"/>
</dbReference>
<gene>
    <name evidence="10" type="primary">LOC112294068</name>
    <name evidence="9" type="ORF">PHYPA_003395</name>
</gene>
<dbReference type="FunCoup" id="A0A2K1L3J8">
    <property type="interactions" value="734"/>
</dbReference>
<dbReference type="GO" id="GO:0012505">
    <property type="term" value="C:endomembrane system"/>
    <property type="evidence" value="ECO:0007669"/>
    <property type="project" value="UniProtKB-SubCell"/>
</dbReference>
<dbReference type="PANTHER" id="PTHR46084:SF14">
    <property type="entry name" value="PROTEIN KINASE DOMAIN-CONTAINING PROTEIN"/>
    <property type="match status" value="1"/>
</dbReference>
<dbReference type="KEGG" id="ppp:112294068"/>
<dbReference type="InterPro" id="IPR001245">
    <property type="entry name" value="Ser-Thr/Tyr_kinase_cat_dom"/>
</dbReference>
<evidence type="ECO:0000313" key="11">
    <source>
        <dbReference type="Proteomes" id="UP000006727"/>
    </source>
</evidence>
<evidence type="ECO:0000256" key="1">
    <source>
        <dbReference type="ARBA" id="ARBA00022692"/>
    </source>
</evidence>
<keyword evidence="4 6" id="KW-0472">Membrane</keyword>
<protein>
    <recommendedName>
        <fullName evidence="8">Protein kinase domain-containing protein</fullName>
    </recommendedName>
</protein>
<dbReference type="Proteomes" id="UP000006727">
    <property type="component" value="Chromosome 2"/>
</dbReference>
<dbReference type="Pfam" id="PF07714">
    <property type="entry name" value="PK_Tyr_Ser-Thr"/>
    <property type="match status" value="1"/>
</dbReference>
<evidence type="ECO:0000256" key="6">
    <source>
        <dbReference type="SAM" id="Phobius"/>
    </source>
</evidence>
<feature type="signal peptide" evidence="7">
    <location>
        <begin position="1"/>
        <end position="21"/>
    </location>
</feature>
<reference evidence="10" key="3">
    <citation type="submission" date="2020-12" db="UniProtKB">
        <authorList>
            <consortium name="EnsemblPlants"/>
        </authorList>
    </citation>
    <scope>IDENTIFICATION</scope>
</reference>
<feature type="domain" description="Protein kinase" evidence="8">
    <location>
        <begin position="126"/>
        <end position="407"/>
    </location>
</feature>
<dbReference type="PaxDb" id="3218-PP1S22_83V6.1"/>
<dbReference type="Gene3D" id="3.30.200.20">
    <property type="entry name" value="Phosphorylase Kinase, domain 1"/>
    <property type="match status" value="1"/>
</dbReference>
<name>A0A2K1L3J8_PHYPA</name>
<dbReference type="Gramene" id="Pp3c2_29720V3.1">
    <property type="protein sequence ID" value="PAC:32935054.CDS.1"/>
    <property type="gene ID" value="Pp3c2_29720"/>
</dbReference>
<evidence type="ECO:0000256" key="3">
    <source>
        <dbReference type="ARBA" id="ARBA00022989"/>
    </source>
</evidence>
<dbReference type="Gene3D" id="1.10.510.10">
    <property type="entry name" value="Transferase(Phosphotransferase) domain 1"/>
    <property type="match status" value="1"/>
</dbReference>